<dbReference type="Proteomes" id="UP001259347">
    <property type="component" value="Unassembled WGS sequence"/>
</dbReference>
<dbReference type="Pfam" id="PF07722">
    <property type="entry name" value="Peptidase_C26"/>
    <property type="match status" value="1"/>
</dbReference>
<sequence>MKAAEQDGAPPRSRPVIGLTTYLDRIQQGVWDARAAFLHASYIDPVGAAGGTVVLLPPLTRPGDAAAVLDRIDGLILTGGYDIDPAIYGRPRHPESDPADESRDSWETALLREVERLRLPLLAICRGFQLLNVVRGGTLHQHLPETLGTDRYRAGGGRFAENPVDVPEGSRLSTAVGSGRRVIHSHHHQGVERVGDGLIVTARSDDDLVQAVEDPREDRYAVGVQWHPEQDAADRGLFEDLVRQAERHRDGRAG</sequence>
<proteinExistence type="predicted"/>
<evidence type="ECO:0000313" key="2">
    <source>
        <dbReference type="Proteomes" id="UP001259347"/>
    </source>
</evidence>
<dbReference type="PANTHER" id="PTHR43235:SF1">
    <property type="entry name" value="GLUTAMINE AMIDOTRANSFERASE PB2B2.05-RELATED"/>
    <property type="match status" value="1"/>
</dbReference>
<comment type="caution">
    <text evidence="1">The sequence shown here is derived from an EMBL/GenBank/DDBJ whole genome shotgun (WGS) entry which is preliminary data.</text>
</comment>
<reference evidence="1 2" key="1">
    <citation type="submission" date="2023-07" db="EMBL/GenBank/DDBJ databases">
        <title>Sorghum-associated microbial communities from plants grown in Nebraska, USA.</title>
        <authorList>
            <person name="Schachtman D."/>
        </authorList>
    </citation>
    <scope>NUCLEOTIDE SEQUENCE [LARGE SCALE GENOMIC DNA]</scope>
    <source>
        <strain evidence="1 2">2980</strain>
    </source>
</reference>
<dbReference type="InterPro" id="IPR029062">
    <property type="entry name" value="Class_I_gatase-like"/>
</dbReference>
<dbReference type="InterPro" id="IPR011697">
    <property type="entry name" value="Peptidase_C26"/>
</dbReference>
<dbReference type="InterPro" id="IPR044668">
    <property type="entry name" value="PuuD-like"/>
</dbReference>
<dbReference type="EMBL" id="JAVDUM010000014">
    <property type="protein sequence ID" value="MDR6868367.1"/>
    <property type="molecule type" value="Genomic_DNA"/>
</dbReference>
<keyword evidence="2" id="KW-1185">Reference proteome</keyword>
<keyword evidence="1" id="KW-0315">Glutamine amidotransferase</keyword>
<dbReference type="PROSITE" id="PS51273">
    <property type="entry name" value="GATASE_TYPE_1"/>
    <property type="match status" value="1"/>
</dbReference>
<gene>
    <name evidence="1" type="ORF">J2Y69_002983</name>
</gene>
<dbReference type="PANTHER" id="PTHR43235">
    <property type="entry name" value="GLUTAMINE AMIDOTRANSFERASE PB2B2.05-RELATED"/>
    <property type="match status" value="1"/>
</dbReference>
<dbReference type="Gene3D" id="3.40.50.880">
    <property type="match status" value="1"/>
</dbReference>
<dbReference type="CDD" id="cd01745">
    <property type="entry name" value="GATase1_2"/>
    <property type="match status" value="1"/>
</dbReference>
<dbReference type="RefSeq" id="WP_310022111.1">
    <property type="nucleotide sequence ID" value="NZ_JAVDUM010000014.1"/>
</dbReference>
<name>A0ABU1SFM2_9MICO</name>
<organism evidence="1 2">
    <name type="scientific">Microbacterium resistens</name>
    <dbReference type="NCBI Taxonomy" id="156977"/>
    <lineage>
        <taxon>Bacteria</taxon>
        <taxon>Bacillati</taxon>
        <taxon>Actinomycetota</taxon>
        <taxon>Actinomycetes</taxon>
        <taxon>Micrococcales</taxon>
        <taxon>Microbacteriaceae</taxon>
        <taxon>Microbacterium</taxon>
    </lineage>
</organism>
<dbReference type="SUPFAM" id="SSF52317">
    <property type="entry name" value="Class I glutamine amidotransferase-like"/>
    <property type="match status" value="1"/>
</dbReference>
<evidence type="ECO:0000313" key="1">
    <source>
        <dbReference type="EMBL" id="MDR6868367.1"/>
    </source>
</evidence>
<accession>A0ABU1SFM2</accession>
<protein>
    <submittedName>
        <fullName evidence="1">Glutamine amidotransferase</fullName>
    </submittedName>
</protein>